<keyword evidence="3" id="KW-1185">Reference proteome</keyword>
<dbReference type="Gene3D" id="3.90.226.10">
    <property type="entry name" value="2-enoyl-CoA Hydratase, Chain A, domain 1"/>
    <property type="match status" value="1"/>
</dbReference>
<evidence type="ECO:0000313" key="2">
    <source>
        <dbReference type="EMBL" id="OAS84579.1"/>
    </source>
</evidence>
<dbReference type="STRING" id="152268.A6K24_25295"/>
<keyword evidence="1" id="KW-0456">Lyase</keyword>
<gene>
    <name evidence="2" type="ORF">A6K24_25295</name>
</gene>
<dbReference type="PANTHER" id="PTHR11941">
    <property type="entry name" value="ENOYL-COA HYDRATASE-RELATED"/>
    <property type="match status" value="1"/>
</dbReference>
<dbReference type="Pfam" id="PF00378">
    <property type="entry name" value="ECH_1"/>
    <property type="match status" value="1"/>
</dbReference>
<dbReference type="PANTHER" id="PTHR11941:SF27">
    <property type="entry name" value="ETHYLMALONYL-COA DECARBOXYLASE"/>
    <property type="match status" value="1"/>
</dbReference>
<dbReference type="AlphaFoldDB" id="A0A179SUP9"/>
<dbReference type="Proteomes" id="UP000078534">
    <property type="component" value="Unassembled WGS sequence"/>
</dbReference>
<organism evidence="2 3">
    <name type="scientific">Metabacillus litoralis</name>
    <dbReference type="NCBI Taxonomy" id="152268"/>
    <lineage>
        <taxon>Bacteria</taxon>
        <taxon>Bacillati</taxon>
        <taxon>Bacillota</taxon>
        <taxon>Bacilli</taxon>
        <taxon>Bacillales</taxon>
        <taxon>Bacillaceae</taxon>
        <taxon>Metabacillus</taxon>
    </lineage>
</organism>
<comment type="caution">
    <text evidence="2">The sequence shown here is derived from an EMBL/GenBank/DDBJ whole genome shotgun (WGS) entry which is preliminary data.</text>
</comment>
<proteinExistence type="predicted"/>
<evidence type="ECO:0000256" key="1">
    <source>
        <dbReference type="ARBA" id="ARBA00023239"/>
    </source>
</evidence>
<evidence type="ECO:0000313" key="3">
    <source>
        <dbReference type="Proteomes" id="UP000078534"/>
    </source>
</evidence>
<reference evidence="3" key="1">
    <citation type="submission" date="2016-04" db="EMBL/GenBank/DDBJ databases">
        <authorList>
            <person name="Lyu Z."/>
            <person name="Lyu W."/>
        </authorList>
    </citation>
    <scope>NUCLEOTIDE SEQUENCE [LARGE SCALE GENOMIC DNA]</scope>
    <source>
        <strain evidence="3">C44</strain>
    </source>
</reference>
<protein>
    <recommendedName>
        <fullName evidence="4">Enoyl-CoA hydratase/isomerase family protein</fullName>
    </recommendedName>
</protein>
<dbReference type="CDD" id="cd06558">
    <property type="entry name" value="crotonase-like"/>
    <property type="match status" value="1"/>
</dbReference>
<dbReference type="GO" id="GO:0005829">
    <property type="term" value="C:cytosol"/>
    <property type="evidence" value="ECO:0007669"/>
    <property type="project" value="TreeGrafter"/>
</dbReference>
<dbReference type="GO" id="GO:0006635">
    <property type="term" value="P:fatty acid beta-oxidation"/>
    <property type="evidence" value="ECO:0007669"/>
    <property type="project" value="TreeGrafter"/>
</dbReference>
<dbReference type="SUPFAM" id="SSF52096">
    <property type="entry name" value="ClpP/crotonase"/>
    <property type="match status" value="1"/>
</dbReference>
<dbReference type="InterPro" id="IPR029045">
    <property type="entry name" value="ClpP/crotonase-like_dom_sf"/>
</dbReference>
<dbReference type="GO" id="GO:0016829">
    <property type="term" value="F:lyase activity"/>
    <property type="evidence" value="ECO:0007669"/>
    <property type="project" value="UniProtKB-KW"/>
</dbReference>
<dbReference type="InterPro" id="IPR001753">
    <property type="entry name" value="Enoyl-CoA_hydra/iso"/>
</dbReference>
<dbReference type="OrthoDB" id="9775794at2"/>
<dbReference type="EMBL" id="LWSG01000027">
    <property type="protein sequence ID" value="OAS84579.1"/>
    <property type="molecule type" value="Genomic_DNA"/>
</dbReference>
<accession>A0A179SUP9</accession>
<dbReference type="RefSeq" id="WP_066335961.1">
    <property type="nucleotide sequence ID" value="NZ_LWSG01000027.1"/>
</dbReference>
<name>A0A179SUP9_9BACI</name>
<sequence length="255" mass="28778">MNKLVMNEYEEGIIELKLNRPLKYNAVDLEMMDELKASLNSLYKRNDIKAMVITGEGEKAFCSGGDVEAFHHLKTKDEAYHMLSKMGELLYQIMTFPIPTFAFMNGIALGGGCEIATACDFRIAKQGISLGFIQGSLAITTGWGGSTMLHEKLAYDKAMTMLLSARTMLAEEAHSLGFIQKIVSDTNARIEAYQFIHESLVDHPNVLRAYKSVKVNQWINTQLHVRMMSEINRCAELWEMEDHLSAATLFLNRKK</sequence>
<evidence type="ECO:0008006" key="4">
    <source>
        <dbReference type="Google" id="ProtNLM"/>
    </source>
</evidence>